<accession>A0A7T1KS80</accession>
<evidence type="ECO:0000313" key="2">
    <source>
        <dbReference type="Proteomes" id="UP000594820"/>
    </source>
</evidence>
<evidence type="ECO:0000313" key="1">
    <source>
        <dbReference type="EMBL" id="QPO17086.1"/>
    </source>
</evidence>
<dbReference type="Proteomes" id="UP000594820">
    <property type="component" value="Segment"/>
</dbReference>
<name>A0A7T1KS80_9CAUD</name>
<keyword evidence="2" id="KW-1185">Reference proteome</keyword>
<protein>
    <submittedName>
        <fullName evidence="1">Uncharacterized protein</fullName>
    </submittedName>
</protein>
<dbReference type="EMBL" id="MW314850">
    <property type="protein sequence ID" value="QPO17086.1"/>
    <property type="molecule type" value="Genomic_DNA"/>
</dbReference>
<dbReference type="RefSeq" id="YP_010002569.1">
    <property type="nucleotide sequence ID" value="NC_053246.1"/>
</dbReference>
<dbReference type="KEGG" id="vg:63027210"/>
<dbReference type="GeneID" id="63027210"/>
<gene>
    <name evidence="1" type="primary">8</name>
    <name evidence="1" type="ORF">SEA_LILBEANIE_8</name>
</gene>
<organism evidence="1 2">
    <name type="scientific">Gordonia phage Lilbeanie</name>
    <dbReference type="NCBI Taxonomy" id="2794947"/>
    <lineage>
        <taxon>Viruses</taxon>
        <taxon>Duplodnaviria</taxon>
        <taxon>Heunggongvirae</taxon>
        <taxon>Uroviricota</taxon>
        <taxon>Caudoviricetes</taxon>
        <taxon>Stackebrandtviridae</taxon>
        <taxon>Lilbeanievirus</taxon>
        <taxon>Lilbeanievirus lilbeanie</taxon>
    </lineage>
</organism>
<proteinExistence type="predicted"/>
<sequence length="98" mass="10136">MTSIATDTATFPNVTVKGDTVKVTGLTALNVRAIIESGLDLPVLDLGKTTATFTGTPASVTADMDDAIKTLTRLHGATGHPVASLHAVRRKLVRAIPA</sequence>
<reference evidence="1 2" key="1">
    <citation type="submission" date="2020-12" db="EMBL/GenBank/DDBJ databases">
        <authorList>
            <person name="Mahalingham V.A."/>
            <person name="Abad L.A."/>
            <person name="Dennis E.A."/>
            <person name="Alston T.C."/>
            <person name="Buckley J.R."/>
            <person name="Cao N.T."/>
            <person name="Cole K.B."/>
            <person name="Davis H.C."/>
            <person name="Fisher D.E."/>
            <person name="Jennings A.R."/>
            <person name="Litwin A.R."/>
            <person name="McCartney J.B."/>
            <person name="Mitchell K.E."/>
            <person name="Nasser J.B."/>
            <person name="Paudel P."/>
            <person name="Richoux S.A."/>
            <person name="Sisung K.L."/>
            <person name="Smith M.L."/>
            <person name="Sonnier C.R."/>
            <person name="Underwood K.G."/>
            <person name="Hunter C.W."/>
            <person name="Gottschalck B.A."/>
            <person name="Wiggina Z.F."/>
            <person name="Spears T.J."/>
            <person name="Hancock A.M."/>
            <person name="Gissendanner C.R."/>
            <person name="Findley A.M."/>
            <person name="Garlena R.A."/>
            <person name="Russell D.A."/>
            <person name="Jacobs-Sera D."/>
            <person name="Hatfull G.F."/>
        </authorList>
    </citation>
    <scope>NUCLEOTIDE SEQUENCE [LARGE SCALE GENOMIC DNA]</scope>
</reference>